<evidence type="ECO:0000256" key="7">
    <source>
        <dbReference type="PROSITE-ProRule" id="PRU01360"/>
    </source>
</evidence>
<dbReference type="PATRIC" id="fig|188932.3.peg.3071"/>
<organism evidence="10 11">
    <name type="scientific">Pedobacter cryoconitis</name>
    <dbReference type="NCBI Taxonomy" id="188932"/>
    <lineage>
        <taxon>Bacteria</taxon>
        <taxon>Pseudomonadati</taxon>
        <taxon>Bacteroidota</taxon>
        <taxon>Sphingobacteriia</taxon>
        <taxon>Sphingobacteriales</taxon>
        <taxon>Sphingobacteriaceae</taxon>
        <taxon>Pedobacter</taxon>
    </lineage>
</organism>
<dbReference type="OrthoDB" id="9768177at2"/>
<dbReference type="InterPro" id="IPR036942">
    <property type="entry name" value="Beta-barrel_TonB_sf"/>
</dbReference>
<protein>
    <submittedName>
        <fullName evidence="10">TonB-dependent receptor</fullName>
    </submittedName>
</protein>
<dbReference type="Proteomes" id="UP000071561">
    <property type="component" value="Chromosome"/>
</dbReference>
<dbReference type="NCBIfam" id="TIGR04056">
    <property type="entry name" value="OMP_RagA_SusC"/>
    <property type="match status" value="1"/>
</dbReference>
<dbReference type="InterPro" id="IPR023996">
    <property type="entry name" value="TonB-dep_OMP_SusC/RagA"/>
</dbReference>
<dbReference type="KEGG" id="pcm:AY601_2944"/>
<evidence type="ECO:0000256" key="4">
    <source>
        <dbReference type="ARBA" id="ARBA00022692"/>
    </source>
</evidence>
<dbReference type="InterPro" id="IPR039426">
    <property type="entry name" value="TonB-dep_rcpt-like"/>
</dbReference>
<sequence length="1056" mass="117613" precursor="true">MKKYIFILILHVFIGNVSAQTPIEGTIISSVDKNPIPGASIQIKGTNRVAISNNNGNFFLNVRSGDTINVSFIGFQPQQIIHPLKTHLLIELVPAENALQEVVVSTGYQVLPKERATGSFVQIDNKLIDRSVSTNIIDRLRDVVPGLSFNKTGNSQLSIRGQSTIFGNADPLIVIDNFPFDGNLQDINPNDVESITVLKDAAAASIWGARAGNGVIVITSKKGKLNSPVKISFNSNVTIGAIPDLYARNTILSSDYINIEKRLFSEGYYNTTITTGYQPLTPVVELLLQKRNNPSLGTQIDAEIEALKQNDIRKDLDKYIYQKSVYQQYSLNLRGGGKNNSFFVSGGLDRNKENLQHNDYNRASISAGNIINLFNNKLEINNSLNFIYNNTKNNNGGPSDIINGTTAGSYIYPYAQLSDEHGNALPLVKNFNTSFISSASQSGLLDWNYAPLDEINIADNTTKRRNIRLSTALKYNILQGLSASILYQYTDISATGRNFRSQDSYFTRDLINRYTQITGSNIIRPIPLGGILDMNEQSSINHSLRGQIDYSKAFNTIHEINAIGGYEIRDTRTDSRTYRYYGYDIEHANNSVVNYVTNTFPFYYDSSRKAQIPNIDNTGIFNDRFRSYYANASYSYDRRYTISASGRIDQSNLFGVKTNQKGVPLWSAGVGWNINNESFYSSELIPLLKIRATYGYNGSVNKSVSAYTTASISGVNLYQLPYATIINPPNPELRWERIKIFNMGVDFSSKGNRISGSLEYYNKKGVDLIGDTPFPPSSGISLFRGNVASTVTNGIDLNLSTKNTIGFIKWSTDFFYSHLNEKVKGYALTSSANNYIRSGSFLPLSGRPLFSLYSYSWAGLNPETGDPQGFLNGEISNDYLAILNGTTTESMIFSGSLRPTTFGALRNTFSIKDFSLSFNIGFKFGHYFRRSSVGYGNTYGLNSNSNDYALRWKNPGDETTTNIPSIPLGSNGNRDALYTFSTILVEKADNIRFQDLRLDYNLLKSKKNRYPFNSALIYLYATNLGIIWKATDRVKDPENQFGNTPFTLAVGLKVDF</sequence>
<keyword evidence="8" id="KW-0732">Signal</keyword>
<keyword evidence="10" id="KW-0675">Receptor</keyword>
<dbReference type="InterPro" id="IPR037066">
    <property type="entry name" value="Plug_dom_sf"/>
</dbReference>
<evidence type="ECO:0000259" key="9">
    <source>
        <dbReference type="Pfam" id="PF07715"/>
    </source>
</evidence>
<evidence type="ECO:0000256" key="1">
    <source>
        <dbReference type="ARBA" id="ARBA00004571"/>
    </source>
</evidence>
<name>A0A127VFW3_9SPHI</name>
<evidence type="ECO:0000256" key="3">
    <source>
        <dbReference type="ARBA" id="ARBA00022452"/>
    </source>
</evidence>
<proteinExistence type="inferred from homology"/>
<evidence type="ECO:0000313" key="10">
    <source>
        <dbReference type="EMBL" id="AMP99818.1"/>
    </source>
</evidence>
<dbReference type="NCBIfam" id="TIGR04057">
    <property type="entry name" value="SusC_RagA_signa"/>
    <property type="match status" value="1"/>
</dbReference>
<keyword evidence="6 7" id="KW-0998">Cell outer membrane</keyword>
<feature type="chain" id="PRO_5007280574" evidence="8">
    <location>
        <begin position="20"/>
        <end position="1056"/>
    </location>
</feature>
<dbReference type="Gene3D" id="2.40.170.20">
    <property type="entry name" value="TonB-dependent receptor, beta-barrel domain"/>
    <property type="match status" value="1"/>
</dbReference>
<dbReference type="RefSeq" id="WP_068402318.1">
    <property type="nucleotide sequence ID" value="NZ_CP014504.1"/>
</dbReference>
<dbReference type="InterPro" id="IPR023997">
    <property type="entry name" value="TonB-dep_OMP_SusC/RagA_CS"/>
</dbReference>
<keyword evidence="2 7" id="KW-0813">Transport</keyword>
<keyword evidence="4 7" id="KW-0812">Transmembrane</keyword>
<comment type="similarity">
    <text evidence="7">Belongs to the TonB-dependent receptor family.</text>
</comment>
<keyword evidence="3 7" id="KW-1134">Transmembrane beta strand</keyword>
<dbReference type="AlphaFoldDB" id="A0A127VFW3"/>
<feature type="domain" description="TonB-dependent receptor plug" evidence="9">
    <location>
        <begin position="113"/>
        <end position="215"/>
    </location>
</feature>
<evidence type="ECO:0000256" key="8">
    <source>
        <dbReference type="SAM" id="SignalP"/>
    </source>
</evidence>
<keyword evidence="5 7" id="KW-0472">Membrane</keyword>
<dbReference type="Gene3D" id="2.60.40.1120">
    <property type="entry name" value="Carboxypeptidase-like, regulatory domain"/>
    <property type="match status" value="1"/>
</dbReference>
<dbReference type="EMBL" id="CP014504">
    <property type="protein sequence ID" value="AMP99818.1"/>
    <property type="molecule type" value="Genomic_DNA"/>
</dbReference>
<dbReference type="InterPro" id="IPR012910">
    <property type="entry name" value="Plug_dom"/>
</dbReference>
<evidence type="ECO:0000256" key="2">
    <source>
        <dbReference type="ARBA" id="ARBA00022448"/>
    </source>
</evidence>
<dbReference type="PROSITE" id="PS52016">
    <property type="entry name" value="TONB_DEPENDENT_REC_3"/>
    <property type="match status" value="1"/>
</dbReference>
<dbReference type="GO" id="GO:0009279">
    <property type="term" value="C:cell outer membrane"/>
    <property type="evidence" value="ECO:0007669"/>
    <property type="project" value="UniProtKB-SubCell"/>
</dbReference>
<dbReference type="Pfam" id="PF13715">
    <property type="entry name" value="CarbopepD_reg_2"/>
    <property type="match status" value="1"/>
</dbReference>
<dbReference type="Gene3D" id="2.170.130.10">
    <property type="entry name" value="TonB-dependent receptor, plug domain"/>
    <property type="match status" value="1"/>
</dbReference>
<dbReference type="SUPFAM" id="SSF56935">
    <property type="entry name" value="Porins"/>
    <property type="match status" value="1"/>
</dbReference>
<accession>A0A127VFW3</accession>
<dbReference type="InterPro" id="IPR008969">
    <property type="entry name" value="CarboxyPept-like_regulatory"/>
</dbReference>
<evidence type="ECO:0000256" key="6">
    <source>
        <dbReference type="ARBA" id="ARBA00023237"/>
    </source>
</evidence>
<keyword evidence="11" id="KW-1185">Reference proteome</keyword>
<evidence type="ECO:0000256" key="5">
    <source>
        <dbReference type="ARBA" id="ARBA00023136"/>
    </source>
</evidence>
<comment type="subcellular location">
    <subcellularLocation>
        <location evidence="1 7">Cell outer membrane</location>
        <topology evidence="1 7">Multi-pass membrane protein</topology>
    </subcellularLocation>
</comment>
<gene>
    <name evidence="10" type="ORF">AY601_2944</name>
</gene>
<reference evidence="10 11" key="1">
    <citation type="submission" date="2016-03" db="EMBL/GenBank/DDBJ databases">
        <title>Complete genome sequence of Pedobacter cryoconitis PAMC 27485.</title>
        <authorList>
            <person name="Lee J."/>
            <person name="Kim O.-S."/>
        </authorList>
    </citation>
    <scope>NUCLEOTIDE SEQUENCE [LARGE SCALE GENOMIC DNA]</scope>
    <source>
        <strain evidence="10 11">PAMC 27485</strain>
    </source>
</reference>
<feature type="signal peptide" evidence="8">
    <location>
        <begin position="1"/>
        <end position="19"/>
    </location>
</feature>
<dbReference type="SUPFAM" id="SSF49464">
    <property type="entry name" value="Carboxypeptidase regulatory domain-like"/>
    <property type="match status" value="1"/>
</dbReference>
<evidence type="ECO:0000313" key="11">
    <source>
        <dbReference type="Proteomes" id="UP000071561"/>
    </source>
</evidence>
<dbReference type="Pfam" id="PF07715">
    <property type="entry name" value="Plug"/>
    <property type="match status" value="1"/>
</dbReference>